<dbReference type="InterPro" id="IPR041588">
    <property type="entry name" value="Integrase_H2C2"/>
</dbReference>
<accession>A0AAV6GSW4</accession>
<evidence type="ECO:0000256" key="2">
    <source>
        <dbReference type="SAM" id="MobiDB-lite"/>
    </source>
</evidence>
<dbReference type="InterPro" id="IPR050951">
    <property type="entry name" value="Retrovirus_Pol_polyprotein"/>
</dbReference>
<protein>
    <recommendedName>
        <fullName evidence="1">Gypsy retrotransposon integrase-like protein 1</fullName>
    </recommendedName>
</protein>
<dbReference type="GO" id="GO:0003676">
    <property type="term" value="F:nucleic acid binding"/>
    <property type="evidence" value="ECO:0007669"/>
    <property type="project" value="InterPro"/>
</dbReference>
<evidence type="ECO:0000313" key="4">
    <source>
        <dbReference type="EMBL" id="KAG5276770.1"/>
    </source>
</evidence>
<dbReference type="SUPFAM" id="SSF53098">
    <property type="entry name" value="Ribonuclease H-like"/>
    <property type="match status" value="1"/>
</dbReference>
<dbReference type="AlphaFoldDB" id="A0AAV6GSW4"/>
<evidence type="ECO:0000313" key="5">
    <source>
        <dbReference type="Proteomes" id="UP000823561"/>
    </source>
</evidence>
<gene>
    <name evidence="4" type="ORF">AALO_G00109540</name>
</gene>
<dbReference type="InterPro" id="IPR001584">
    <property type="entry name" value="Integrase_cat-core"/>
</dbReference>
<dbReference type="InterPro" id="IPR012337">
    <property type="entry name" value="RNaseH-like_sf"/>
</dbReference>
<proteinExistence type="predicted"/>
<feature type="compositionally biased region" description="Polar residues" evidence="2">
    <location>
        <begin position="1"/>
        <end position="11"/>
    </location>
</feature>
<dbReference type="PROSITE" id="PS50994">
    <property type="entry name" value="INTEGRASE"/>
    <property type="match status" value="1"/>
</dbReference>
<feature type="region of interest" description="Disordered" evidence="2">
    <location>
        <begin position="1"/>
        <end position="60"/>
    </location>
</feature>
<sequence>MVVTRSQSSKTAYKEEQASSDPLHELPFASSDVECVSSGRVKKSRQQRRQDRLEGTVKRARELPVAQPDGDWEELVTDIKQMQREDGPLKKAFEKVIEQDGVRTGVPPNLAGEGYVLRGGILYHQPDGGREERLVVPTQLHSRVLAMGHSIPWAGHLGLPKTYARIAARFFWPGMYKDVQEFGRACSECQLTSKYTVSPYPLQQLPCIDVPFSRIAMDIVGPLERMQSGFKYILVVCDYATRYPEAFPLRRISARPIAQALLQFSRVGIPREIITDQGTAFLSKSLKQVYDVLGIKGIKTTLYHPQTDGLVERFNQTLKSMLRKFVAENGKDWDRWLPYLLFTYREVPQASTGFSPFELLFGWPVRGPLDVLKEAWEGPQTTETQSVLAHVLKRREKME</sequence>
<dbReference type="EMBL" id="JADWDJ010000008">
    <property type="protein sequence ID" value="KAG5276770.1"/>
    <property type="molecule type" value="Genomic_DNA"/>
</dbReference>
<feature type="domain" description="Integrase catalytic" evidence="3">
    <location>
        <begin position="202"/>
        <end position="364"/>
    </location>
</feature>
<dbReference type="FunFam" id="1.10.340.70:FF:000001">
    <property type="entry name" value="Retrovirus-related Pol polyprotein from transposon gypsy-like Protein"/>
    <property type="match status" value="1"/>
</dbReference>
<comment type="caution">
    <text evidence="4">The sequence shown here is derived from an EMBL/GenBank/DDBJ whole genome shotgun (WGS) entry which is preliminary data.</text>
</comment>
<dbReference type="Proteomes" id="UP000823561">
    <property type="component" value="Chromosome 8"/>
</dbReference>
<dbReference type="Pfam" id="PF00665">
    <property type="entry name" value="rve"/>
    <property type="match status" value="1"/>
</dbReference>
<dbReference type="PANTHER" id="PTHR37984">
    <property type="entry name" value="PROTEIN CBG26694"/>
    <property type="match status" value="1"/>
</dbReference>
<dbReference type="InterPro" id="IPR036397">
    <property type="entry name" value="RNaseH_sf"/>
</dbReference>
<dbReference type="Gene3D" id="1.10.340.70">
    <property type="match status" value="1"/>
</dbReference>
<name>A0AAV6GSW4_9TELE</name>
<reference evidence="4" key="1">
    <citation type="submission" date="2020-10" db="EMBL/GenBank/DDBJ databases">
        <title>Chromosome-scale genome assembly of the Allis shad, Alosa alosa.</title>
        <authorList>
            <person name="Margot Z."/>
            <person name="Christophe K."/>
            <person name="Cabau C."/>
            <person name="Louis A."/>
            <person name="Berthelot C."/>
            <person name="Parey E."/>
            <person name="Roest Crollius H."/>
            <person name="Montfort J."/>
            <person name="Robinson-Rechavi M."/>
            <person name="Bucao C."/>
            <person name="Bouchez O."/>
            <person name="Gislard M."/>
            <person name="Lluch J."/>
            <person name="Milhes M."/>
            <person name="Lampietro C."/>
            <person name="Lopez Roques C."/>
            <person name="Donnadieu C."/>
            <person name="Braasch I."/>
            <person name="Desvignes T."/>
            <person name="Postlethwait J."/>
            <person name="Bobe J."/>
            <person name="Guiguen Y."/>
        </authorList>
    </citation>
    <scope>NUCLEOTIDE SEQUENCE</scope>
    <source>
        <strain evidence="4">M-15738</strain>
        <tissue evidence="4">Blood</tissue>
    </source>
</reference>
<evidence type="ECO:0000259" key="3">
    <source>
        <dbReference type="PROSITE" id="PS50994"/>
    </source>
</evidence>
<dbReference type="FunFam" id="3.30.420.10:FF:000032">
    <property type="entry name" value="Retrovirus-related Pol polyprotein from transposon 297-like Protein"/>
    <property type="match status" value="1"/>
</dbReference>
<keyword evidence="5" id="KW-1185">Reference proteome</keyword>
<dbReference type="Pfam" id="PF17921">
    <property type="entry name" value="Integrase_H2C2"/>
    <property type="match status" value="1"/>
</dbReference>
<feature type="compositionally biased region" description="Basic and acidic residues" evidence="2">
    <location>
        <begin position="48"/>
        <end position="60"/>
    </location>
</feature>
<dbReference type="GO" id="GO:0015074">
    <property type="term" value="P:DNA integration"/>
    <property type="evidence" value="ECO:0007669"/>
    <property type="project" value="InterPro"/>
</dbReference>
<dbReference type="Gene3D" id="3.30.420.10">
    <property type="entry name" value="Ribonuclease H-like superfamily/Ribonuclease H"/>
    <property type="match status" value="1"/>
</dbReference>
<organism evidence="4 5">
    <name type="scientific">Alosa alosa</name>
    <name type="common">allis shad</name>
    <dbReference type="NCBI Taxonomy" id="278164"/>
    <lineage>
        <taxon>Eukaryota</taxon>
        <taxon>Metazoa</taxon>
        <taxon>Chordata</taxon>
        <taxon>Craniata</taxon>
        <taxon>Vertebrata</taxon>
        <taxon>Euteleostomi</taxon>
        <taxon>Actinopterygii</taxon>
        <taxon>Neopterygii</taxon>
        <taxon>Teleostei</taxon>
        <taxon>Clupei</taxon>
        <taxon>Clupeiformes</taxon>
        <taxon>Clupeoidei</taxon>
        <taxon>Clupeidae</taxon>
        <taxon>Alosa</taxon>
    </lineage>
</organism>
<evidence type="ECO:0000256" key="1">
    <source>
        <dbReference type="ARBA" id="ARBA00039658"/>
    </source>
</evidence>
<dbReference type="PANTHER" id="PTHR37984:SF15">
    <property type="entry name" value="INTEGRASE CATALYTIC DOMAIN-CONTAINING PROTEIN"/>
    <property type="match status" value="1"/>
</dbReference>